<evidence type="ECO:0000313" key="2">
    <source>
        <dbReference type="Proteomes" id="UP000325313"/>
    </source>
</evidence>
<dbReference type="EMBL" id="VDEP01000035">
    <property type="protein sequence ID" value="KAA1136386.1"/>
    <property type="molecule type" value="Genomic_DNA"/>
</dbReference>
<reference evidence="1 2" key="1">
    <citation type="submission" date="2019-05" db="EMBL/GenBank/DDBJ databases">
        <title>Emergence of the Ug99 lineage of the wheat stem rust pathogen through somatic hybridization.</title>
        <authorList>
            <person name="Li F."/>
            <person name="Upadhyaya N.M."/>
            <person name="Sperschneider J."/>
            <person name="Matny O."/>
            <person name="Nguyen-Phuc H."/>
            <person name="Mago R."/>
            <person name="Raley C."/>
            <person name="Miller M.E."/>
            <person name="Silverstein K.A.T."/>
            <person name="Henningsen E."/>
            <person name="Hirsch C.D."/>
            <person name="Visser B."/>
            <person name="Pretorius Z.A."/>
            <person name="Steffenson B.J."/>
            <person name="Schwessinger B."/>
            <person name="Dodds P.N."/>
            <person name="Figueroa M."/>
        </authorList>
    </citation>
    <scope>NUCLEOTIDE SEQUENCE [LARGE SCALE GENOMIC DNA]</scope>
    <source>
        <strain evidence="1 2">Ug99</strain>
    </source>
</reference>
<dbReference type="Proteomes" id="UP000325313">
    <property type="component" value="Unassembled WGS sequence"/>
</dbReference>
<evidence type="ECO:0000313" key="1">
    <source>
        <dbReference type="EMBL" id="KAA1136386.1"/>
    </source>
</evidence>
<organism evidence="1 2">
    <name type="scientific">Puccinia graminis f. sp. tritici</name>
    <dbReference type="NCBI Taxonomy" id="56615"/>
    <lineage>
        <taxon>Eukaryota</taxon>
        <taxon>Fungi</taxon>
        <taxon>Dikarya</taxon>
        <taxon>Basidiomycota</taxon>
        <taxon>Pucciniomycotina</taxon>
        <taxon>Pucciniomycetes</taxon>
        <taxon>Pucciniales</taxon>
        <taxon>Pucciniaceae</taxon>
        <taxon>Puccinia</taxon>
    </lineage>
</organism>
<gene>
    <name evidence="1" type="ORF">PGTUg99_029580</name>
</gene>
<name>A0A5B0SE56_PUCGR</name>
<sequence length="181" mass="20547">MLDSGSFPPSLDPVIRQIKALYDPIPAVPRTRLNEPTQPLSEKLFKQLIVRLNERFPLATQKWLESDKWVALSPSESPNFAPVNSHAEHVKNISVDDVIFSTIRSNESNCAVALKPHSPLKYGLIHSILKHTRRAPGLLPITDTWVVVHPLVPIPPRHDPYKGFDKYHMTVALRRINNLFD</sequence>
<dbReference type="AlphaFoldDB" id="A0A5B0SE56"/>
<comment type="caution">
    <text evidence="1">The sequence shown here is derived from an EMBL/GenBank/DDBJ whole genome shotgun (WGS) entry which is preliminary data.</text>
</comment>
<protein>
    <submittedName>
        <fullName evidence="1">Uncharacterized protein</fullName>
    </submittedName>
</protein>
<accession>A0A5B0SE56</accession>
<proteinExistence type="predicted"/>